<accession>A0A7W9F0H5</accession>
<evidence type="ECO:0000313" key="3">
    <source>
        <dbReference type="Proteomes" id="UP000535415"/>
    </source>
</evidence>
<dbReference type="AlphaFoldDB" id="A0A7W9F0H5"/>
<evidence type="ECO:0000256" key="1">
    <source>
        <dbReference type="SAM" id="Phobius"/>
    </source>
</evidence>
<dbReference type="EMBL" id="JACIJM010000007">
    <property type="protein sequence ID" value="MBB5722936.1"/>
    <property type="molecule type" value="Genomic_DNA"/>
</dbReference>
<keyword evidence="1" id="KW-0472">Membrane</keyword>
<organism evidence="2 3">
    <name type="scientific">Yoonia ponticola</name>
    <dbReference type="NCBI Taxonomy" id="1524255"/>
    <lineage>
        <taxon>Bacteria</taxon>
        <taxon>Pseudomonadati</taxon>
        <taxon>Pseudomonadota</taxon>
        <taxon>Alphaproteobacteria</taxon>
        <taxon>Rhodobacterales</taxon>
        <taxon>Paracoccaceae</taxon>
        <taxon>Yoonia</taxon>
    </lineage>
</organism>
<feature type="transmembrane region" description="Helical" evidence="1">
    <location>
        <begin position="67"/>
        <end position="83"/>
    </location>
</feature>
<feature type="transmembrane region" description="Helical" evidence="1">
    <location>
        <begin position="31"/>
        <end position="55"/>
    </location>
</feature>
<proteinExistence type="predicted"/>
<keyword evidence="1" id="KW-1133">Transmembrane helix</keyword>
<comment type="caution">
    <text evidence="2">The sequence shown here is derived from an EMBL/GenBank/DDBJ whole genome shotgun (WGS) entry which is preliminary data.</text>
</comment>
<dbReference type="Proteomes" id="UP000535415">
    <property type="component" value="Unassembled WGS sequence"/>
</dbReference>
<dbReference type="GO" id="GO:0051301">
    <property type="term" value="P:cell division"/>
    <property type="evidence" value="ECO:0007669"/>
    <property type="project" value="UniProtKB-KW"/>
</dbReference>
<name>A0A7W9F0H5_9RHOB</name>
<keyword evidence="1" id="KW-0812">Transmembrane</keyword>
<protein>
    <submittedName>
        <fullName evidence="2">Cell division protein FtsW (Lipid II flippase)</fullName>
    </submittedName>
</protein>
<keyword evidence="2" id="KW-0131">Cell cycle</keyword>
<keyword evidence="2" id="KW-0132">Cell division</keyword>
<keyword evidence="3" id="KW-1185">Reference proteome</keyword>
<evidence type="ECO:0000313" key="2">
    <source>
        <dbReference type="EMBL" id="MBB5722936.1"/>
    </source>
</evidence>
<dbReference type="RefSeq" id="WP_183529679.1">
    <property type="nucleotide sequence ID" value="NZ_JACIJM010000007.1"/>
</dbReference>
<feature type="transmembrane region" description="Helical" evidence="1">
    <location>
        <begin position="89"/>
        <end position="105"/>
    </location>
</feature>
<sequence>MSFLLNPRWVMLILLALPVTGMTAIHPQAGSAFVMGAWAGVLIAGPPIYLAALILRIQSLADTLRPLTNIPILIAFTIVLLYLADVDFGPLGVLGGVGIAAWWIRKKVSFGLL</sequence>
<gene>
    <name evidence="2" type="ORF">FHS72_002572</name>
</gene>
<reference evidence="2 3" key="1">
    <citation type="submission" date="2020-08" db="EMBL/GenBank/DDBJ databases">
        <title>Genomic Encyclopedia of Type Strains, Phase IV (KMG-IV): sequencing the most valuable type-strain genomes for metagenomic binning, comparative biology and taxonomic classification.</title>
        <authorList>
            <person name="Goeker M."/>
        </authorList>
    </citation>
    <scope>NUCLEOTIDE SEQUENCE [LARGE SCALE GENOMIC DNA]</scope>
    <source>
        <strain evidence="2 3">DSM 101064</strain>
    </source>
</reference>